<dbReference type="AlphaFoldDB" id="A0A0A2DNR2"/>
<proteinExistence type="inferred from homology"/>
<comment type="caution">
    <text evidence="2">The sequence shown here is derived from an EMBL/GenBank/DDBJ whole genome shotgun (WGS) entry which is preliminary data.</text>
</comment>
<evidence type="ECO:0008006" key="4">
    <source>
        <dbReference type="Google" id="ProtNLM"/>
    </source>
</evidence>
<reference evidence="2 3" key="1">
    <citation type="submission" date="2014-10" db="EMBL/GenBank/DDBJ databases">
        <title>Whole Genome sequence of Corynebacterium auriscanis strain CIP 106629.</title>
        <authorList>
            <person name="Hassan S.S."/>
            <person name="Jamal S.B."/>
            <person name="Tiwari S."/>
            <person name="Oliveira L.D.C."/>
            <person name="Souza F."/>
            <person name="Mariano D.C."/>
            <person name="Almeida S."/>
            <person name="Dorella F."/>
            <person name="Pereira F."/>
            <person name="Carvalho A."/>
            <person name="Leal C.A."/>
            <person name="Soares S.D.C."/>
            <person name="Figueiredo H.C."/>
            <person name="Silva A."/>
            <person name="Azevedo V.A."/>
        </authorList>
    </citation>
    <scope>NUCLEOTIDE SEQUENCE [LARGE SCALE GENOMIC DNA]</scope>
    <source>
        <strain evidence="2 3">CIP 106629</strain>
    </source>
</reference>
<accession>A0A0A2DNR2</accession>
<protein>
    <recommendedName>
        <fullName evidence="4">Phosphoribosyltransferase domain-containing protein</fullName>
    </recommendedName>
</protein>
<dbReference type="InterPro" id="IPR051910">
    <property type="entry name" value="ComF/GntX_DNA_util-trans"/>
</dbReference>
<dbReference type="InterPro" id="IPR000836">
    <property type="entry name" value="PRTase_dom"/>
</dbReference>
<comment type="similarity">
    <text evidence="1">Belongs to the ComF/GntX family.</text>
</comment>
<dbReference type="Gene3D" id="3.40.50.2020">
    <property type="match status" value="1"/>
</dbReference>
<name>A0A0A2DNR2_9CORY</name>
<gene>
    <name evidence="2" type="ORF">MA47_07190</name>
</gene>
<dbReference type="PANTHER" id="PTHR47505">
    <property type="entry name" value="DNA UTILIZATION PROTEIN YHGH"/>
    <property type="match status" value="1"/>
</dbReference>
<sequence length="240" mass="25906">MGQWRLWLHEAANLVLRADCVCCGSVVEGDERLATHQLCEACELELLKPWERWSAPVLGAVGVGIYTAGAYGGVRRALVLSAKDRLRPAAITIGGRVFRQGLRHVAARGVVHDPRVAPVAVIPAPTRRASARQREGDVVSRMAHEAVAVWPNARVFSVSWLDDRAPDSVGLNKHQRRLNVARHLRIDPVAVLAVRQYVRPEGSVVIIDDVCTTGATVGQLSLALRGQGVHVAAVLTLAGV</sequence>
<dbReference type="InterPro" id="IPR029057">
    <property type="entry name" value="PRTase-like"/>
</dbReference>
<dbReference type="CDD" id="cd06223">
    <property type="entry name" value="PRTases_typeI"/>
    <property type="match status" value="1"/>
</dbReference>
<organism evidence="2 3">
    <name type="scientific">Corynebacterium auriscanis</name>
    <dbReference type="NCBI Taxonomy" id="99807"/>
    <lineage>
        <taxon>Bacteria</taxon>
        <taxon>Bacillati</taxon>
        <taxon>Actinomycetota</taxon>
        <taxon>Actinomycetes</taxon>
        <taxon>Mycobacteriales</taxon>
        <taxon>Corynebacteriaceae</taxon>
        <taxon>Corynebacterium</taxon>
    </lineage>
</organism>
<keyword evidence="3" id="KW-1185">Reference proteome</keyword>
<dbReference type="SUPFAM" id="SSF53271">
    <property type="entry name" value="PRTase-like"/>
    <property type="match status" value="1"/>
</dbReference>
<dbReference type="Proteomes" id="UP000030145">
    <property type="component" value="Unassembled WGS sequence"/>
</dbReference>
<evidence type="ECO:0000313" key="3">
    <source>
        <dbReference type="Proteomes" id="UP000030145"/>
    </source>
</evidence>
<evidence type="ECO:0000313" key="2">
    <source>
        <dbReference type="EMBL" id="KGM18501.1"/>
    </source>
</evidence>
<dbReference type="EMBL" id="JRVJ01000011">
    <property type="protein sequence ID" value="KGM18501.1"/>
    <property type="molecule type" value="Genomic_DNA"/>
</dbReference>
<dbReference type="PANTHER" id="PTHR47505:SF1">
    <property type="entry name" value="DNA UTILIZATION PROTEIN YHGH"/>
    <property type="match status" value="1"/>
</dbReference>
<evidence type="ECO:0000256" key="1">
    <source>
        <dbReference type="ARBA" id="ARBA00008007"/>
    </source>
</evidence>